<organism evidence="7 8">
    <name type="scientific">Candidatus Cyrtobacter comes</name>
    <dbReference type="NCBI Taxonomy" id="675776"/>
    <lineage>
        <taxon>Bacteria</taxon>
        <taxon>Pseudomonadati</taxon>
        <taxon>Pseudomonadota</taxon>
        <taxon>Alphaproteobacteria</taxon>
        <taxon>Rickettsiales</taxon>
        <taxon>Candidatus Midichloriaceae</taxon>
        <taxon>Candidatus Cyrtobacter</taxon>
    </lineage>
</organism>
<evidence type="ECO:0000256" key="5">
    <source>
        <dbReference type="HAMAP-Rule" id="MF_01685"/>
    </source>
</evidence>
<feature type="binding site" evidence="5">
    <location>
        <position position="44"/>
    </location>
    <ligand>
        <name>FAD</name>
        <dbReference type="ChEBI" id="CHEBI:57692"/>
    </ligand>
</feature>
<comment type="subunit">
    <text evidence="5">Homodimer.</text>
</comment>
<dbReference type="InterPro" id="IPR023753">
    <property type="entry name" value="FAD/NAD-binding_dom"/>
</dbReference>
<dbReference type="Gene3D" id="3.50.50.60">
    <property type="entry name" value="FAD/NAD(P)-binding domain"/>
    <property type="match status" value="2"/>
</dbReference>
<evidence type="ECO:0000259" key="6">
    <source>
        <dbReference type="Pfam" id="PF07992"/>
    </source>
</evidence>
<comment type="cofactor">
    <cofactor evidence="5">
        <name>FAD</name>
        <dbReference type="ChEBI" id="CHEBI:57692"/>
    </cofactor>
    <text evidence="5">Binds 1 FAD per subunit.</text>
</comment>
<keyword evidence="3 5" id="KW-0521">NADP</keyword>
<feature type="binding site" evidence="5">
    <location>
        <position position="31"/>
    </location>
    <ligand>
        <name>FAD</name>
        <dbReference type="ChEBI" id="CHEBI:57692"/>
    </ligand>
</feature>
<dbReference type="PRINTS" id="PR00368">
    <property type="entry name" value="FADPNR"/>
</dbReference>
<feature type="binding site" evidence="5">
    <location>
        <position position="84"/>
    </location>
    <ligand>
        <name>FAD</name>
        <dbReference type="ChEBI" id="CHEBI:57692"/>
    </ligand>
</feature>
<keyword evidence="1 5" id="KW-0285">Flavoprotein</keyword>
<sequence>MFDVVIIGAGPVGLFCAFESGMLNMKTALIEALPEIGGQCAALYPQKPIYDIPAHPMLLAEELVSNLKKQIAPFHHEIILNTKVNYLSKKEDFFLLRSECNKEIRTRTVIIAAGGGSLIPNRPPLDHIKLFEEYGSILYSINSLEKFKDKIVVIAGGGDSAVDFAILLSKVARKIYVIHRRNRFRALDASITQMNGCERIETIIPFQLERINGHNGMMDSVIIKNIENDQLIELKTDFLIPCFGLSMDLGPIQDWGFEMNGKYIKVDNSNMMTSTLGVFAIGDVATYHGKLKFILTGFAEGALACHSAYSIVNPGLKLHFEHSTSKGIPIE</sequence>
<feature type="binding site" evidence="5">
    <location>
        <position position="283"/>
    </location>
    <ligand>
        <name>FAD</name>
        <dbReference type="ChEBI" id="CHEBI:57692"/>
    </ligand>
</feature>
<proteinExistence type="inferred from homology"/>
<evidence type="ECO:0000256" key="1">
    <source>
        <dbReference type="ARBA" id="ARBA00022630"/>
    </source>
</evidence>
<feature type="binding site" evidence="5">
    <location>
        <position position="39"/>
    </location>
    <ligand>
        <name>FAD</name>
        <dbReference type="ChEBI" id="CHEBI:57692"/>
    </ligand>
</feature>
<dbReference type="SUPFAM" id="SSF51905">
    <property type="entry name" value="FAD/NAD(P)-binding domain"/>
    <property type="match status" value="1"/>
</dbReference>
<dbReference type="EMBL" id="JARGYT010000067">
    <property type="protein sequence ID" value="MDZ5762580.1"/>
    <property type="molecule type" value="Genomic_DNA"/>
</dbReference>
<dbReference type="InterPro" id="IPR022890">
    <property type="entry name" value="Fd--NADP_Rdtase_type_2"/>
</dbReference>
<keyword evidence="4 5" id="KW-0560">Oxidoreductase</keyword>
<dbReference type="PRINTS" id="PR00469">
    <property type="entry name" value="PNDRDTASEII"/>
</dbReference>
<dbReference type="Pfam" id="PF07992">
    <property type="entry name" value="Pyr_redox_2"/>
    <property type="match status" value="1"/>
</dbReference>
<gene>
    <name evidence="7" type="ORF">Cyrtocomes_00969</name>
</gene>
<dbReference type="HAMAP" id="MF_01685">
    <property type="entry name" value="FENR2"/>
    <property type="match status" value="1"/>
</dbReference>
<reference evidence="7 8" key="1">
    <citation type="submission" date="2023-02" db="EMBL/GenBank/DDBJ databases">
        <title>Host association and intracellularity evolved multiple times independently in the Rickettsiales.</title>
        <authorList>
            <person name="Castelli M."/>
            <person name="Nardi T."/>
            <person name="Gammuto L."/>
            <person name="Bellinzona G."/>
            <person name="Sabaneyeva E."/>
            <person name="Potekhin A."/>
            <person name="Serra V."/>
            <person name="Petroni G."/>
            <person name="Sassera D."/>
        </authorList>
    </citation>
    <scope>NUCLEOTIDE SEQUENCE [LARGE SCALE GENOMIC DNA]</scope>
    <source>
        <strain evidence="7 8">BOD18</strain>
    </source>
</reference>
<feature type="domain" description="FAD/NAD(P)-binding" evidence="6">
    <location>
        <begin position="2"/>
        <end position="298"/>
    </location>
</feature>
<comment type="caution">
    <text evidence="5">Lacks conserved residue(s) required for the propagation of feature annotation.</text>
</comment>
<evidence type="ECO:0000256" key="4">
    <source>
        <dbReference type="ARBA" id="ARBA00023002"/>
    </source>
</evidence>
<keyword evidence="8" id="KW-1185">Reference proteome</keyword>
<dbReference type="InterPro" id="IPR036188">
    <property type="entry name" value="FAD/NAD-bd_sf"/>
</dbReference>
<protein>
    <recommendedName>
        <fullName evidence="5">Ferredoxin--NADP reductase</fullName>
        <shortName evidence="5">FNR</shortName>
        <shortName evidence="5">Fd-NADP(+) reductase</shortName>
        <ecNumber evidence="5">1.18.1.2</ecNumber>
    </recommendedName>
</protein>
<accession>A0ABU5L9N0</accession>
<keyword evidence="2 5" id="KW-0274">FAD</keyword>
<dbReference type="RefSeq" id="WP_322498037.1">
    <property type="nucleotide sequence ID" value="NZ_JARGYT010000067.1"/>
</dbReference>
<name>A0ABU5L9N0_9RICK</name>
<evidence type="ECO:0000313" key="7">
    <source>
        <dbReference type="EMBL" id="MDZ5762580.1"/>
    </source>
</evidence>
<evidence type="ECO:0000256" key="3">
    <source>
        <dbReference type="ARBA" id="ARBA00022857"/>
    </source>
</evidence>
<evidence type="ECO:0000313" key="8">
    <source>
        <dbReference type="Proteomes" id="UP001293791"/>
    </source>
</evidence>
<dbReference type="EC" id="1.18.1.2" evidence="5"/>
<feature type="binding site" evidence="5">
    <location>
        <position position="118"/>
    </location>
    <ligand>
        <name>FAD</name>
        <dbReference type="ChEBI" id="CHEBI:57692"/>
    </ligand>
</feature>
<evidence type="ECO:0000256" key="2">
    <source>
        <dbReference type="ARBA" id="ARBA00022827"/>
    </source>
</evidence>
<feature type="binding site" evidence="5">
    <location>
        <position position="324"/>
    </location>
    <ligand>
        <name>FAD</name>
        <dbReference type="ChEBI" id="CHEBI:57692"/>
    </ligand>
</feature>
<dbReference type="InterPro" id="IPR050097">
    <property type="entry name" value="Ferredoxin-NADP_redctase_2"/>
</dbReference>
<dbReference type="PANTHER" id="PTHR48105">
    <property type="entry name" value="THIOREDOXIN REDUCTASE 1-RELATED-RELATED"/>
    <property type="match status" value="1"/>
</dbReference>
<comment type="catalytic activity">
    <reaction evidence="5">
        <text>2 reduced [2Fe-2S]-[ferredoxin] + NADP(+) + H(+) = 2 oxidized [2Fe-2S]-[ferredoxin] + NADPH</text>
        <dbReference type="Rhea" id="RHEA:20125"/>
        <dbReference type="Rhea" id="RHEA-COMP:10000"/>
        <dbReference type="Rhea" id="RHEA-COMP:10001"/>
        <dbReference type="ChEBI" id="CHEBI:15378"/>
        <dbReference type="ChEBI" id="CHEBI:33737"/>
        <dbReference type="ChEBI" id="CHEBI:33738"/>
        <dbReference type="ChEBI" id="CHEBI:57783"/>
        <dbReference type="ChEBI" id="CHEBI:58349"/>
        <dbReference type="EC" id="1.18.1.2"/>
    </reaction>
</comment>
<comment type="similarity">
    <text evidence="5">Belongs to the ferredoxin--NADP reductase type 2 family.</text>
</comment>
<dbReference type="Proteomes" id="UP001293791">
    <property type="component" value="Unassembled WGS sequence"/>
</dbReference>
<comment type="caution">
    <text evidence="7">The sequence shown here is derived from an EMBL/GenBank/DDBJ whole genome shotgun (WGS) entry which is preliminary data.</text>
</comment>